<dbReference type="InterPro" id="IPR025962">
    <property type="entry name" value="SdpI/YhfL"/>
</dbReference>
<evidence type="ECO:0000313" key="4">
    <source>
        <dbReference type="Proteomes" id="UP000191448"/>
    </source>
</evidence>
<feature type="transmembrane region" description="Helical" evidence="1">
    <location>
        <begin position="55"/>
        <end position="77"/>
    </location>
</feature>
<name>A0A1V4SYA4_9CLOT</name>
<proteinExistence type="predicted"/>
<keyword evidence="1" id="KW-0472">Membrane</keyword>
<dbReference type="OrthoDB" id="2082701at2"/>
<feature type="transmembrane region" description="Helical" evidence="1">
    <location>
        <begin position="126"/>
        <end position="148"/>
    </location>
</feature>
<sequence>MKYLGIILNLSMFFLLVMLGIAMRKGDFDENSAFGYRSKAARVSKEAAQYANKKFGLYLIIISIISLVISILGSFFYNSSYSSLVNLVTTFILPVILLILGIINMEYSLSVKFGLEENKSKLSRKISLKVIIAIVIVIIAVVVVIMPMTNTSKPFKVDVNNTNIIIDGWGSAKINLNDIKEIKLLKKAPEVEWNDGGGNIGNKIFGDEHLNELGSTNCFVENDNEDVIYIKTGNEKYLIGFNNDNKTISLFNKIKKGND</sequence>
<dbReference type="Pfam" id="PF13630">
    <property type="entry name" value="SdpI"/>
    <property type="match status" value="1"/>
</dbReference>
<dbReference type="Proteomes" id="UP000191448">
    <property type="component" value="Unassembled WGS sequence"/>
</dbReference>
<keyword evidence="1" id="KW-0812">Transmembrane</keyword>
<evidence type="ECO:0000256" key="1">
    <source>
        <dbReference type="SAM" id="Phobius"/>
    </source>
</evidence>
<feature type="transmembrane region" description="Helical" evidence="1">
    <location>
        <begin position="83"/>
        <end position="105"/>
    </location>
</feature>
<dbReference type="Pfam" id="PF10882">
    <property type="entry name" value="bPH_5"/>
    <property type="match status" value="1"/>
</dbReference>
<keyword evidence="1" id="KW-1133">Transmembrane helix</keyword>
<comment type="caution">
    <text evidence="3">The sequence shown here is derived from an EMBL/GenBank/DDBJ whole genome shotgun (WGS) entry which is preliminary data.</text>
</comment>
<protein>
    <recommendedName>
        <fullName evidence="2">Bacterial Pleckstrin homology domain-containing protein</fullName>
    </recommendedName>
</protein>
<organism evidence="3 4">
    <name type="scientific">Clostridium thermobutyricum DSM 4928</name>
    <dbReference type="NCBI Taxonomy" id="1121339"/>
    <lineage>
        <taxon>Bacteria</taxon>
        <taxon>Bacillati</taxon>
        <taxon>Bacillota</taxon>
        <taxon>Clostridia</taxon>
        <taxon>Eubacteriales</taxon>
        <taxon>Clostridiaceae</taxon>
        <taxon>Clostridium</taxon>
    </lineage>
</organism>
<gene>
    <name evidence="3" type="ORF">CLTHE_04030</name>
</gene>
<evidence type="ECO:0000259" key="2">
    <source>
        <dbReference type="Pfam" id="PF10882"/>
    </source>
</evidence>
<reference evidence="3 4" key="1">
    <citation type="submission" date="2016-02" db="EMBL/GenBank/DDBJ databases">
        <title>Genome sequence of Clostridium thermobutyricum DSM 4928.</title>
        <authorList>
            <person name="Poehlein A."/>
            <person name="Daniel R."/>
        </authorList>
    </citation>
    <scope>NUCLEOTIDE SEQUENCE [LARGE SCALE GENOMIC DNA]</scope>
    <source>
        <strain evidence="3 4">DSM 4928</strain>
    </source>
</reference>
<evidence type="ECO:0000313" key="3">
    <source>
        <dbReference type="EMBL" id="OPX49923.1"/>
    </source>
</evidence>
<feature type="transmembrane region" description="Helical" evidence="1">
    <location>
        <begin position="6"/>
        <end position="23"/>
    </location>
</feature>
<accession>A0A1V4SYA4</accession>
<dbReference type="RefSeq" id="WP_158082642.1">
    <property type="nucleotide sequence ID" value="NZ_LTAY01000020.1"/>
</dbReference>
<dbReference type="InterPro" id="IPR027783">
    <property type="entry name" value="Bacterial_PH-related"/>
</dbReference>
<feature type="domain" description="Bacterial Pleckstrin homology" evidence="2">
    <location>
        <begin position="160"/>
        <end position="239"/>
    </location>
</feature>
<dbReference type="AlphaFoldDB" id="A0A1V4SYA4"/>
<dbReference type="EMBL" id="LTAY01000020">
    <property type="protein sequence ID" value="OPX49923.1"/>
    <property type="molecule type" value="Genomic_DNA"/>
</dbReference>